<evidence type="ECO:0000259" key="2">
    <source>
        <dbReference type="PROSITE" id="PS51782"/>
    </source>
</evidence>
<dbReference type="Proteomes" id="UP000199559">
    <property type="component" value="Unassembled WGS sequence"/>
</dbReference>
<dbReference type="AlphaFoldDB" id="A0A1I3NER0"/>
<dbReference type="InterPro" id="IPR018392">
    <property type="entry name" value="LysM"/>
</dbReference>
<dbReference type="CDD" id="cd00118">
    <property type="entry name" value="LysM"/>
    <property type="match status" value="3"/>
</dbReference>
<feature type="chain" id="PRO_5011458787" evidence="1">
    <location>
        <begin position="22"/>
        <end position="649"/>
    </location>
</feature>
<reference evidence="4" key="1">
    <citation type="submission" date="2016-10" db="EMBL/GenBank/DDBJ databases">
        <authorList>
            <person name="Varghese N."/>
            <person name="Submissions S."/>
        </authorList>
    </citation>
    <scope>NUCLEOTIDE SEQUENCE [LARGE SCALE GENOMIC DNA]</scope>
    <source>
        <strain evidence="4">DSM 28881</strain>
    </source>
</reference>
<keyword evidence="4" id="KW-1185">Reference proteome</keyword>
<name>A0A1I3NER0_9FLAO</name>
<dbReference type="SUPFAM" id="SSF53822">
    <property type="entry name" value="Periplasmic binding protein-like I"/>
    <property type="match status" value="1"/>
</dbReference>
<dbReference type="RefSeq" id="WP_090839194.1">
    <property type="nucleotide sequence ID" value="NZ_FORM01000004.1"/>
</dbReference>
<evidence type="ECO:0000313" key="4">
    <source>
        <dbReference type="Proteomes" id="UP000199559"/>
    </source>
</evidence>
<feature type="domain" description="LysM" evidence="2">
    <location>
        <begin position="151"/>
        <end position="194"/>
    </location>
</feature>
<dbReference type="PANTHER" id="PTHR33734:SF22">
    <property type="entry name" value="MEMBRANE-BOUND LYTIC MUREIN TRANSGLYCOSYLASE D"/>
    <property type="match status" value="1"/>
</dbReference>
<dbReference type="EMBL" id="FORM01000004">
    <property type="protein sequence ID" value="SFJ07672.1"/>
    <property type="molecule type" value="Genomic_DNA"/>
</dbReference>
<sequence>MRKLIYILSVVVMFGCASAKAQNYKTHKVQVGETIEQIATKYSVSKSQIYALNPDARKALRTNSVLIIPNGTVVSNTTTLTEVKTLDGFKKHKVKRKETLYSLSKKYNVTQEDIKKHNPDLYANNLRKGDKIQIPLYKITKEEVAVKSATKAHTVKPKEGKWRIAYQYGMTVQALEDLNPNMADVLQPGDIILVPNLEVQDVKVIDEKYSYYTVLKSEGFYRLKLKTGLTQEQLEQLNPDLLTVGLKEGMVLKVPFDANLVSENQGGVAVISGSEGVTSDLTTRNLDGSTKHIAIMLPFKLDAIDSGAVSDAKQLIKKDRLISTSLEFYSGVKIALDSLSKLGINLKVDVYDTENRESKVLSIVRSNNFDGVQAVIGPVMSKVFNTAAASLKSRNIPLVSPITKKVNLIDNVFQSRPAENLLQEKLLSHFKADSTANFIIISDMKNRATANALKKSFPNAKMISSRKVTKTGADAYYIMEDDVNLAIKAGRNVVFLETANPGFISNVTSVLNSKIDPKTKKEIVLTTTDKNNAFESDEVSNMHLSNLSFTYGSINKSFSEDASNSFAKRYQALYHETPNDYAVRGFDITMDVVLRLVTSDDLYLSANESALTTYVENKFAYKKKLFGGYYNDAVYIVKYQDLRIVEVKQ</sequence>
<dbReference type="STRING" id="1144750.SAMN05443431_104121"/>
<feature type="domain" description="LysM" evidence="2">
    <location>
        <begin position="90"/>
        <end position="134"/>
    </location>
</feature>
<dbReference type="CDD" id="cd06268">
    <property type="entry name" value="PBP1_ABC_transporter_LIVBP-like"/>
    <property type="match status" value="1"/>
</dbReference>
<organism evidence="3 4">
    <name type="scientific">Olleya namhaensis</name>
    <dbReference type="NCBI Taxonomy" id="1144750"/>
    <lineage>
        <taxon>Bacteria</taxon>
        <taxon>Pseudomonadati</taxon>
        <taxon>Bacteroidota</taxon>
        <taxon>Flavobacteriia</taxon>
        <taxon>Flavobacteriales</taxon>
        <taxon>Flavobacteriaceae</taxon>
    </lineage>
</organism>
<dbReference type="InterPro" id="IPR028082">
    <property type="entry name" value="Peripla_BP_I"/>
</dbReference>
<accession>A0A1I3NER0</accession>
<dbReference type="InterPro" id="IPR036779">
    <property type="entry name" value="LysM_dom_sf"/>
</dbReference>
<dbReference type="PROSITE" id="PS51257">
    <property type="entry name" value="PROKAR_LIPOPROTEIN"/>
    <property type="match status" value="1"/>
</dbReference>
<feature type="signal peptide" evidence="1">
    <location>
        <begin position="1"/>
        <end position="21"/>
    </location>
</feature>
<dbReference type="SUPFAM" id="SSF54106">
    <property type="entry name" value="LysM domain"/>
    <property type="match status" value="3"/>
</dbReference>
<evidence type="ECO:0000313" key="3">
    <source>
        <dbReference type="EMBL" id="SFJ07672.1"/>
    </source>
</evidence>
<proteinExistence type="predicted"/>
<dbReference type="Gene3D" id="3.40.50.2300">
    <property type="match status" value="2"/>
</dbReference>
<dbReference type="PANTHER" id="PTHR33734">
    <property type="entry name" value="LYSM DOMAIN-CONTAINING GPI-ANCHORED PROTEIN 2"/>
    <property type="match status" value="1"/>
</dbReference>
<gene>
    <name evidence="3" type="ORF">SAMN05443431_104121</name>
</gene>
<dbReference type="Gene3D" id="3.10.350.10">
    <property type="entry name" value="LysM domain"/>
    <property type="match status" value="3"/>
</dbReference>
<keyword evidence="1" id="KW-0732">Signal</keyword>
<feature type="domain" description="LysM" evidence="2">
    <location>
        <begin position="25"/>
        <end position="68"/>
    </location>
</feature>
<dbReference type="PROSITE" id="PS51782">
    <property type="entry name" value="LYSM"/>
    <property type="match status" value="3"/>
</dbReference>
<dbReference type="SMART" id="SM00257">
    <property type="entry name" value="LysM"/>
    <property type="match status" value="4"/>
</dbReference>
<evidence type="ECO:0000256" key="1">
    <source>
        <dbReference type="SAM" id="SignalP"/>
    </source>
</evidence>
<protein>
    <submittedName>
        <fullName evidence="3">Amino acid/amide ABC transporter substrate-binding protein, HAAT family</fullName>
    </submittedName>
</protein>
<dbReference type="Pfam" id="PF01476">
    <property type="entry name" value="LysM"/>
    <property type="match status" value="3"/>
</dbReference>